<gene>
    <name evidence="4" type="ORF">ASILVAE211_23515</name>
</gene>
<dbReference type="GO" id="GO:0005975">
    <property type="term" value="P:carbohydrate metabolic process"/>
    <property type="evidence" value="ECO:0007669"/>
    <property type="project" value="InterPro"/>
</dbReference>
<evidence type="ECO:0000259" key="3">
    <source>
        <dbReference type="PROSITE" id="PS51762"/>
    </source>
</evidence>
<protein>
    <submittedName>
        <fullName evidence="4">Family 16 glycosylhydrolase</fullName>
    </submittedName>
</protein>
<evidence type="ECO:0000256" key="2">
    <source>
        <dbReference type="SAM" id="SignalP"/>
    </source>
</evidence>
<dbReference type="InterPro" id="IPR000757">
    <property type="entry name" value="Beta-glucanase-like"/>
</dbReference>
<dbReference type="Gene3D" id="2.60.120.200">
    <property type="match status" value="1"/>
</dbReference>
<feature type="chain" id="PRO_5036832592" evidence="2">
    <location>
        <begin position="23"/>
        <end position="292"/>
    </location>
</feature>
<reference evidence="4" key="1">
    <citation type="journal article" date="2021" name="Microorganisms">
        <title>Acidisoma silvae sp. nov. and Acidisomacellulosilytica sp. nov., Two Acidophilic Bacteria Isolated from Decaying Wood, Hydrolyzing Cellulose and Producing Poly-3-hydroxybutyrate.</title>
        <authorList>
            <person name="Mieszkin S."/>
            <person name="Pouder E."/>
            <person name="Uroz S."/>
            <person name="Simon-Colin C."/>
            <person name="Alain K."/>
        </authorList>
    </citation>
    <scope>NUCLEOTIDE SEQUENCE</scope>
    <source>
        <strain evidence="4">HW T2.11</strain>
    </source>
</reference>
<evidence type="ECO:0000313" key="4">
    <source>
        <dbReference type="EMBL" id="MCB8878172.1"/>
    </source>
</evidence>
<proteinExistence type="inferred from homology"/>
<dbReference type="PROSITE" id="PS51762">
    <property type="entry name" value="GH16_2"/>
    <property type="match status" value="1"/>
</dbReference>
<feature type="signal peptide" evidence="2">
    <location>
        <begin position="1"/>
        <end position="22"/>
    </location>
</feature>
<dbReference type="InterPro" id="IPR013320">
    <property type="entry name" value="ConA-like_dom_sf"/>
</dbReference>
<dbReference type="Proteomes" id="UP000708298">
    <property type="component" value="Unassembled WGS sequence"/>
</dbReference>
<dbReference type="PANTHER" id="PTHR10963">
    <property type="entry name" value="GLYCOSYL HYDROLASE-RELATED"/>
    <property type="match status" value="1"/>
</dbReference>
<reference evidence="4" key="2">
    <citation type="submission" date="2021-01" db="EMBL/GenBank/DDBJ databases">
        <authorList>
            <person name="Mieszkin S."/>
            <person name="Pouder E."/>
            <person name="Alain K."/>
        </authorList>
    </citation>
    <scope>NUCLEOTIDE SEQUENCE</scope>
    <source>
        <strain evidence="4">HW T2.11</strain>
    </source>
</reference>
<dbReference type="PANTHER" id="PTHR10963:SF55">
    <property type="entry name" value="GLYCOSIDE HYDROLASE FAMILY 16 PROTEIN"/>
    <property type="match status" value="1"/>
</dbReference>
<dbReference type="EMBL" id="JAESVB010000025">
    <property type="protein sequence ID" value="MCB8878172.1"/>
    <property type="molecule type" value="Genomic_DNA"/>
</dbReference>
<dbReference type="SUPFAM" id="SSF49899">
    <property type="entry name" value="Concanavalin A-like lectins/glucanases"/>
    <property type="match status" value="1"/>
</dbReference>
<evidence type="ECO:0000313" key="5">
    <source>
        <dbReference type="Proteomes" id="UP000708298"/>
    </source>
</evidence>
<keyword evidence="2" id="KW-0732">Signal</keyword>
<keyword evidence="5" id="KW-1185">Reference proteome</keyword>
<evidence type="ECO:0000256" key="1">
    <source>
        <dbReference type="ARBA" id="ARBA00006865"/>
    </source>
</evidence>
<comment type="similarity">
    <text evidence="1">Belongs to the glycosyl hydrolase 16 family.</text>
</comment>
<comment type="caution">
    <text evidence="4">The sequence shown here is derived from an EMBL/GenBank/DDBJ whole genome shotgun (WGS) entry which is preliminary data.</text>
</comment>
<organism evidence="4 5">
    <name type="scientific">Acidisoma silvae</name>
    <dbReference type="NCBI Taxonomy" id="2802396"/>
    <lineage>
        <taxon>Bacteria</taxon>
        <taxon>Pseudomonadati</taxon>
        <taxon>Pseudomonadota</taxon>
        <taxon>Alphaproteobacteria</taxon>
        <taxon>Acetobacterales</taxon>
        <taxon>Acidocellaceae</taxon>
        <taxon>Acidisoma</taxon>
    </lineage>
</organism>
<dbReference type="InterPro" id="IPR050546">
    <property type="entry name" value="Glycosyl_Hydrlase_16"/>
</dbReference>
<feature type="domain" description="GH16" evidence="3">
    <location>
        <begin position="6"/>
        <end position="292"/>
    </location>
</feature>
<accession>A0A963YXJ7</accession>
<dbReference type="AlphaFoldDB" id="A0A963YXJ7"/>
<dbReference type="RefSeq" id="WP_227323816.1">
    <property type="nucleotide sequence ID" value="NZ_JAESVB010000025.1"/>
</dbReference>
<name>A0A963YXJ7_9PROT</name>
<dbReference type="GO" id="GO:0004553">
    <property type="term" value="F:hydrolase activity, hydrolyzing O-glycosyl compounds"/>
    <property type="evidence" value="ECO:0007669"/>
    <property type="project" value="InterPro"/>
</dbReference>
<sequence>MTRMTSTFFAITLCALPAMVRAQPAGYNLVFQDEFDRLSLRSGGPTVEGFHKGQGVWTPENEEGFGYEWFVTENPATFSPFSIDRSVLTISAGPMPSASVSVYPQETRGKPTHFGGAISTFDSFSIAPPFYVEARMKLSDNPAAWAAFWTLGIDKGIGPPSNRYVKQWEDDVIESFGSTETYFASIHWNNRESSPSFTAPYLQRTVGIGTTLDLAHSFNRYGSMVTKTETIWYFNDREVARMAHPLGSNANQPQFIILDLAYGFPWEKQAHYPERTASIAIDYVRVYAPPKQ</sequence>